<dbReference type="SUPFAM" id="SSF53448">
    <property type="entry name" value="Nucleotide-diphospho-sugar transferases"/>
    <property type="match status" value="1"/>
</dbReference>
<organism evidence="2 3">
    <name type="scientific">Candidatus Brocadia sinica JPN1</name>
    <dbReference type="NCBI Taxonomy" id="1197129"/>
    <lineage>
        <taxon>Bacteria</taxon>
        <taxon>Pseudomonadati</taxon>
        <taxon>Planctomycetota</taxon>
        <taxon>Candidatus Brocadiia</taxon>
        <taxon>Candidatus Brocadiales</taxon>
        <taxon>Candidatus Brocadiaceae</taxon>
        <taxon>Candidatus Brocadia</taxon>
    </lineage>
</organism>
<proteinExistence type="predicted"/>
<dbReference type="CDD" id="cd00761">
    <property type="entry name" value="Glyco_tranf_GTA_type"/>
    <property type="match status" value="1"/>
</dbReference>
<dbReference type="EMBL" id="BAFN01000001">
    <property type="protein sequence ID" value="GAN33090.1"/>
    <property type="molecule type" value="Genomic_DNA"/>
</dbReference>
<name>A0ABQ0JWK7_9BACT</name>
<dbReference type="Pfam" id="PF00535">
    <property type="entry name" value="Glycos_transf_2"/>
    <property type="match status" value="1"/>
</dbReference>
<dbReference type="Proteomes" id="UP000032309">
    <property type="component" value="Unassembled WGS sequence"/>
</dbReference>
<evidence type="ECO:0000313" key="2">
    <source>
        <dbReference type="EMBL" id="GAN33090.1"/>
    </source>
</evidence>
<dbReference type="RefSeq" id="WP_052563148.1">
    <property type="nucleotide sequence ID" value="NZ_BAFN01000001.1"/>
</dbReference>
<evidence type="ECO:0000259" key="1">
    <source>
        <dbReference type="Pfam" id="PF00535"/>
    </source>
</evidence>
<protein>
    <submittedName>
        <fullName evidence="2">Glycosyltransferases</fullName>
    </submittedName>
</protein>
<dbReference type="PANTHER" id="PTHR22916:SF3">
    <property type="entry name" value="UDP-GLCNAC:BETAGAL BETA-1,3-N-ACETYLGLUCOSAMINYLTRANSFERASE-LIKE PROTEIN 1"/>
    <property type="match status" value="1"/>
</dbReference>
<comment type="caution">
    <text evidence="2">The sequence shown here is derived from an EMBL/GenBank/DDBJ whole genome shotgun (WGS) entry which is preliminary data.</text>
</comment>
<dbReference type="Gene3D" id="3.90.550.10">
    <property type="entry name" value="Spore Coat Polysaccharide Biosynthesis Protein SpsA, Chain A"/>
    <property type="match status" value="1"/>
</dbReference>
<dbReference type="InterPro" id="IPR029044">
    <property type="entry name" value="Nucleotide-diphossugar_trans"/>
</dbReference>
<feature type="domain" description="Glycosyltransferase 2-like" evidence="1">
    <location>
        <begin position="5"/>
        <end position="167"/>
    </location>
</feature>
<dbReference type="InterPro" id="IPR001173">
    <property type="entry name" value="Glyco_trans_2-like"/>
</dbReference>
<sequence length="299" mass="35063">MSKVSVIIPTHNRSELLYSAITSVLNQTFQDFEIIVVDDCSGDNTPEIVSKLNNKRIKYIRNEINKGEAEARNTGIMNSDSEYIAFLDDDDEWLPEKLTLQVDLLKNSPTRVGVVYSGYVEVDLTSQKILKKRRPSKKGDIYKFLLIKNYVGVPSTVMIRRICFERIGLFDKMIPYPTDYDLWIRISKEFYFEYIEKPLVKYHIHKNNISANAKTRIRGIELMLERYSNIFSSNRKAYSQYHIRLGVLYCSSENTKKGRKCFLSAMRIYPAEIRSFFLLLLSFLGTNNFRRLQNFMKRF</sequence>
<reference evidence="3" key="1">
    <citation type="journal article" date="2015" name="Genome Announc.">
        <title>Draft Genome Sequence of an Anaerobic Ammonium-Oxidizing Bacterium, "Candidatus Brocadia sinica".</title>
        <authorList>
            <person name="Oshiki M."/>
            <person name="Shinyako-Hata K."/>
            <person name="Satoh H."/>
            <person name="Okabe S."/>
        </authorList>
    </citation>
    <scope>NUCLEOTIDE SEQUENCE [LARGE SCALE GENOMIC DNA]</scope>
    <source>
        <strain evidence="3">JPN1</strain>
    </source>
</reference>
<keyword evidence="3" id="KW-1185">Reference proteome</keyword>
<dbReference type="PANTHER" id="PTHR22916">
    <property type="entry name" value="GLYCOSYLTRANSFERASE"/>
    <property type="match status" value="1"/>
</dbReference>
<accession>A0ABQ0JWK7</accession>
<gene>
    <name evidence="2" type="ORF">BROSI_A1607</name>
</gene>
<evidence type="ECO:0000313" key="3">
    <source>
        <dbReference type="Proteomes" id="UP000032309"/>
    </source>
</evidence>